<protein>
    <recommendedName>
        <fullName evidence="1">ABM domain-containing protein</fullName>
    </recommendedName>
</protein>
<name>A0A381UCW3_9ZZZZ</name>
<dbReference type="Gene3D" id="3.30.70.100">
    <property type="match status" value="1"/>
</dbReference>
<sequence>MPIIMTARYQVRPQSINQCKQAINNLVEYVKINEKGTLYYIAKQEILNPYAFLHTMIFQDDVALTLHQSSEAAERFVSVVYPSTIDPIEFKEYSEVAHNIDFSSR</sequence>
<dbReference type="Pfam" id="PF03992">
    <property type="entry name" value="ABM"/>
    <property type="match status" value="1"/>
</dbReference>
<gene>
    <name evidence="2" type="ORF">METZ01_LOCUS78041</name>
</gene>
<dbReference type="AlphaFoldDB" id="A0A381UCW3"/>
<evidence type="ECO:0000313" key="2">
    <source>
        <dbReference type="EMBL" id="SVA25187.1"/>
    </source>
</evidence>
<dbReference type="InterPro" id="IPR011008">
    <property type="entry name" value="Dimeric_a/b-barrel"/>
</dbReference>
<proteinExistence type="predicted"/>
<reference evidence="2" key="1">
    <citation type="submission" date="2018-05" db="EMBL/GenBank/DDBJ databases">
        <authorList>
            <person name="Lanie J.A."/>
            <person name="Ng W.-L."/>
            <person name="Kazmierczak K.M."/>
            <person name="Andrzejewski T.M."/>
            <person name="Davidsen T.M."/>
            <person name="Wayne K.J."/>
            <person name="Tettelin H."/>
            <person name="Glass J.I."/>
            <person name="Rusch D."/>
            <person name="Podicherti R."/>
            <person name="Tsui H.-C.T."/>
            <person name="Winkler M.E."/>
        </authorList>
    </citation>
    <scope>NUCLEOTIDE SEQUENCE</scope>
</reference>
<accession>A0A381UCW3</accession>
<evidence type="ECO:0000259" key="1">
    <source>
        <dbReference type="Pfam" id="PF03992"/>
    </source>
</evidence>
<organism evidence="2">
    <name type="scientific">marine metagenome</name>
    <dbReference type="NCBI Taxonomy" id="408172"/>
    <lineage>
        <taxon>unclassified sequences</taxon>
        <taxon>metagenomes</taxon>
        <taxon>ecological metagenomes</taxon>
    </lineage>
</organism>
<feature type="domain" description="ABM" evidence="1">
    <location>
        <begin position="2"/>
        <end position="77"/>
    </location>
</feature>
<dbReference type="EMBL" id="UINC01006055">
    <property type="protein sequence ID" value="SVA25187.1"/>
    <property type="molecule type" value="Genomic_DNA"/>
</dbReference>
<dbReference type="InterPro" id="IPR007138">
    <property type="entry name" value="ABM_dom"/>
</dbReference>
<dbReference type="SUPFAM" id="SSF54909">
    <property type="entry name" value="Dimeric alpha+beta barrel"/>
    <property type="match status" value="1"/>
</dbReference>